<name>I1X550_9BACT</name>
<sequence length="551" mass="63345">MNELPSDISENLRFLVAEVRARLDDLKQFMRRRTPSRAQRVLDRRGYSENLMLRVQNGCIQAIAEAPDRDIARLRAIQAIAADLERVMQLARDAIHQMDRLEKDEVIAGKDHVPMLDMVCDGINLIESALDENDTQLALQIGECEHRINLDYHRLLKVYTQAIKQKKRTEDLIIALLVTQTLERMGAMLLDISESLLSAILGQPMDIDRYHALMDSLQRLSGQVGIKDRKMEINSIAETRSGSGITAIGSARKKGKKKTSAYLAIYKDGLRSKLKQERQGVESWHEIYPGLAPRILSYKRRGDSASLLIEHLAGITFEQILISESDELLEQAVKRLGRTQNDVWKETRRNKPVSAGYMKQLNARLADVYAVHPEFEADSIRVCGHRFVSFAQLIKLAARLEQKLAPPFSVYIHGDFNVDNIIYDPVARKINYIDLHRSRYMDYVQDVSVFMVSNYRLQIMDAPVRQRILEVICRFYSTTRRFAKRNNDDTYEIRLALGLARSLVTSTRFILDKTLAKAMYLRARYLLEQVNRLGEKDYKKYRVPVEALFNG</sequence>
<feature type="domain" description="Aminoglycoside phosphotransferase" evidence="1">
    <location>
        <begin position="292"/>
        <end position="454"/>
    </location>
</feature>
<evidence type="ECO:0000259" key="2">
    <source>
        <dbReference type="Pfam" id="PF01895"/>
    </source>
</evidence>
<protein>
    <submittedName>
        <fullName evidence="3">Phosphate uptake regulator, PhoU</fullName>
    </submittedName>
</protein>
<dbReference type="InterPro" id="IPR011009">
    <property type="entry name" value="Kinase-like_dom_sf"/>
</dbReference>
<organism evidence="3">
    <name type="scientific">uncultured bacterium ws643C1</name>
    <dbReference type="NCBI Taxonomy" id="1131833"/>
    <lineage>
        <taxon>Bacteria</taxon>
        <taxon>environmental samples</taxon>
    </lineage>
</organism>
<dbReference type="SUPFAM" id="SSF56112">
    <property type="entry name" value="Protein kinase-like (PK-like)"/>
    <property type="match status" value="1"/>
</dbReference>
<dbReference type="Gene3D" id="3.90.1200.10">
    <property type="match status" value="1"/>
</dbReference>
<dbReference type="AlphaFoldDB" id="I1X550"/>
<reference evidence="3" key="1">
    <citation type="journal article" date="2012" name="ISME J.">
        <title>Roseobacter clade bacteria are abundant in coastal sediments and encode a novel combination of sulfur oxidation genes.</title>
        <authorList>
            <person name="Lenk S."/>
            <person name="Moraru C."/>
            <person name="Hahnke S."/>
            <person name="Arnds J."/>
            <person name="Richter M."/>
            <person name="Kube M."/>
            <person name="Reinhardt R."/>
            <person name="Brinkhoff T."/>
            <person name="Harder J."/>
            <person name="Amann R."/>
            <person name="Mussmann M."/>
        </authorList>
    </citation>
    <scope>NUCLEOTIDE SEQUENCE</scope>
</reference>
<dbReference type="InterPro" id="IPR026022">
    <property type="entry name" value="PhoU_dom"/>
</dbReference>
<dbReference type="InterPro" id="IPR038078">
    <property type="entry name" value="PhoU-like_sf"/>
</dbReference>
<accession>I1X550</accession>
<evidence type="ECO:0000313" key="3">
    <source>
        <dbReference type="EMBL" id="AFI78625.1"/>
    </source>
</evidence>
<feature type="domain" description="PhoU" evidence="2">
    <location>
        <begin position="115"/>
        <end position="195"/>
    </location>
</feature>
<dbReference type="Pfam" id="PF01895">
    <property type="entry name" value="PhoU"/>
    <property type="match status" value="1"/>
</dbReference>
<gene>
    <name evidence="3" type="primary">phoU</name>
    <name evidence="3" type="ORF">ws643C1_0035</name>
</gene>
<evidence type="ECO:0000259" key="1">
    <source>
        <dbReference type="Pfam" id="PF01636"/>
    </source>
</evidence>
<dbReference type="InterPro" id="IPR002575">
    <property type="entry name" value="Aminoglycoside_PTrfase"/>
</dbReference>
<dbReference type="Gene3D" id="1.20.58.220">
    <property type="entry name" value="Phosphate transport system protein phou homolog 2, domain 2"/>
    <property type="match status" value="1"/>
</dbReference>
<dbReference type="SUPFAM" id="SSF109755">
    <property type="entry name" value="PhoU-like"/>
    <property type="match status" value="1"/>
</dbReference>
<proteinExistence type="predicted"/>
<dbReference type="EMBL" id="JQ256786">
    <property type="protein sequence ID" value="AFI78625.1"/>
    <property type="molecule type" value="Genomic_DNA"/>
</dbReference>
<dbReference type="Pfam" id="PF01636">
    <property type="entry name" value="APH"/>
    <property type="match status" value="1"/>
</dbReference>